<organism evidence="2 3">
    <name type="scientific">Erythranthe guttata</name>
    <name type="common">Yellow monkey flower</name>
    <name type="synonym">Mimulus guttatus</name>
    <dbReference type="NCBI Taxonomy" id="4155"/>
    <lineage>
        <taxon>Eukaryota</taxon>
        <taxon>Viridiplantae</taxon>
        <taxon>Streptophyta</taxon>
        <taxon>Embryophyta</taxon>
        <taxon>Tracheophyta</taxon>
        <taxon>Spermatophyta</taxon>
        <taxon>Magnoliopsida</taxon>
        <taxon>eudicotyledons</taxon>
        <taxon>Gunneridae</taxon>
        <taxon>Pentapetalae</taxon>
        <taxon>asterids</taxon>
        <taxon>lamiids</taxon>
        <taxon>Lamiales</taxon>
        <taxon>Phrymaceae</taxon>
        <taxon>Erythranthe</taxon>
    </lineage>
</organism>
<dbReference type="EMBL" id="KI631172">
    <property type="protein sequence ID" value="EYU29665.1"/>
    <property type="molecule type" value="Genomic_DNA"/>
</dbReference>
<name>A0A022QT61_ERYGU</name>
<feature type="domain" description="PAS fold-2" evidence="1">
    <location>
        <begin position="75"/>
        <end position="97"/>
    </location>
</feature>
<dbReference type="Proteomes" id="UP000030748">
    <property type="component" value="Unassembled WGS sequence"/>
</dbReference>
<evidence type="ECO:0000259" key="1">
    <source>
        <dbReference type="Pfam" id="PF08446"/>
    </source>
</evidence>
<gene>
    <name evidence="2" type="ORF">MIMGU_mgv11b012556mg</name>
</gene>
<dbReference type="STRING" id="4155.A0A022QT61"/>
<dbReference type="PhylomeDB" id="A0A022QT61"/>
<dbReference type="AlphaFoldDB" id="A0A022QT61"/>
<dbReference type="InterPro" id="IPR013654">
    <property type="entry name" value="PAS_2"/>
</dbReference>
<reference evidence="2 3" key="1">
    <citation type="journal article" date="2013" name="Proc. Natl. Acad. Sci. U.S.A.">
        <title>Fine-scale variation in meiotic recombination in Mimulus inferred from population shotgun sequencing.</title>
        <authorList>
            <person name="Hellsten U."/>
            <person name="Wright K.M."/>
            <person name="Jenkins J."/>
            <person name="Shu S."/>
            <person name="Yuan Y."/>
            <person name="Wessler S.R."/>
            <person name="Schmutz J."/>
            <person name="Willis J.H."/>
            <person name="Rokhsar D.S."/>
        </authorList>
    </citation>
    <scope>NUCLEOTIDE SEQUENCE [LARGE SCALE GENOMIC DNA]</scope>
    <source>
        <strain evidence="3">cv. DUN x IM62</strain>
    </source>
</reference>
<proteinExistence type="predicted"/>
<dbReference type="Pfam" id="PF08446">
    <property type="entry name" value="PAS_2"/>
    <property type="match status" value="1"/>
</dbReference>
<evidence type="ECO:0000313" key="3">
    <source>
        <dbReference type="Proteomes" id="UP000030748"/>
    </source>
</evidence>
<evidence type="ECO:0000313" key="2">
    <source>
        <dbReference type="EMBL" id="EYU29665.1"/>
    </source>
</evidence>
<sequence length="169" mass="18830">MLHRVMNHLRCSTKCLVHETKHGDSHNSQLKSSLSLRNHHHHHLASNNNAATIKGGDSMSKAVVAQYTADQITGYLSKIQSGGHSQPFGCTIAADESVPILQRPEILAIGNTDSFGARELTLLNPLWIKVYHVGVVIDLDLEPHNKNNTHTAPKTYTKKKYTHYTENTY</sequence>
<keyword evidence="3" id="KW-1185">Reference proteome</keyword>
<accession>A0A022QT61</accession>
<dbReference type="GO" id="GO:0006355">
    <property type="term" value="P:regulation of DNA-templated transcription"/>
    <property type="evidence" value="ECO:0007669"/>
    <property type="project" value="InterPro"/>
</dbReference>
<protein>
    <recommendedName>
        <fullName evidence="1">PAS fold-2 domain-containing protein</fullName>
    </recommendedName>
</protein>